<dbReference type="PANTHER" id="PTHR12318:SF0">
    <property type="entry name" value="ACYL-COENZYME A DIPHOSPHATASE NUDT19"/>
    <property type="match status" value="1"/>
</dbReference>
<dbReference type="InterPro" id="IPR015797">
    <property type="entry name" value="NUDIX_hydrolase-like_dom_sf"/>
</dbReference>
<evidence type="ECO:0000256" key="5">
    <source>
        <dbReference type="ARBA" id="ARBA00022842"/>
    </source>
</evidence>
<dbReference type="Gene3D" id="3.90.79.10">
    <property type="entry name" value="Nucleoside Triphosphate Pyrophosphohydrolase"/>
    <property type="match status" value="1"/>
</dbReference>
<feature type="domain" description="Nudix hydrolase" evidence="8">
    <location>
        <begin position="23"/>
        <end position="211"/>
    </location>
</feature>
<organism evidence="9 10">
    <name type="scientific">Zavarzinia aquatilis</name>
    <dbReference type="NCBI Taxonomy" id="2211142"/>
    <lineage>
        <taxon>Bacteria</taxon>
        <taxon>Pseudomonadati</taxon>
        <taxon>Pseudomonadota</taxon>
        <taxon>Alphaproteobacteria</taxon>
        <taxon>Rhodospirillales</taxon>
        <taxon>Zavarziniaceae</taxon>
        <taxon>Zavarzinia</taxon>
    </lineage>
</organism>
<dbReference type="SUPFAM" id="SSF55811">
    <property type="entry name" value="Nudix"/>
    <property type="match status" value="1"/>
</dbReference>
<evidence type="ECO:0000313" key="9">
    <source>
        <dbReference type="EMBL" id="PWR24920.1"/>
    </source>
</evidence>
<evidence type="ECO:0000256" key="1">
    <source>
        <dbReference type="ARBA" id="ARBA00001936"/>
    </source>
</evidence>
<protein>
    <submittedName>
        <fullName evidence="9">NUDIX hydrolase</fullName>
    </submittedName>
</protein>
<evidence type="ECO:0000256" key="6">
    <source>
        <dbReference type="ARBA" id="ARBA00023211"/>
    </source>
</evidence>
<keyword evidence="10" id="KW-1185">Reference proteome</keyword>
<dbReference type="InterPro" id="IPR039121">
    <property type="entry name" value="NUDT19"/>
</dbReference>
<name>A0A317EFJ7_9PROT</name>
<evidence type="ECO:0000256" key="2">
    <source>
        <dbReference type="ARBA" id="ARBA00001946"/>
    </source>
</evidence>
<reference evidence="9 10" key="1">
    <citation type="submission" date="2018-05" db="EMBL/GenBank/DDBJ databases">
        <title>Zavarzinia sp. HR-AS.</title>
        <authorList>
            <person name="Lee Y."/>
            <person name="Jeon C.O."/>
        </authorList>
    </citation>
    <scope>NUCLEOTIDE SEQUENCE [LARGE SCALE GENOMIC DNA]</scope>
    <source>
        <strain evidence="9 10">HR-AS</strain>
    </source>
</reference>
<gene>
    <name evidence="9" type="ORF">DKG74_03895</name>
</gene>
<evidence type="ECO:0000256" key="4">
    <source>
        <dbReference type="ARBA" id="ARBA00022801"/>
    </source>
</evidence>
<sequence>MTTTTPPFNDPTTGERGGIRRAPRPRDAATLILHRAGNDGRPEVLMGRRHEGHRFMPGQWVFPGGRLDRGDLRMPALPLRPDVVAALCRSAPPGRAHGLAVAAIRETFEETGLMIGVPDPRASRLDAGPLAAFAAAGLVPALDALDYVARAITPPYRPMRFHARFFLAPAEVARGEARPSPELTEVAWVPLAEARALDLPRITGVVLEVIEKRLAGEDRRIPAFSHRHGRALVDYDE</sequence>
<dbReference type="Proteomes" id="UP000245461">
    <property type="component" value="Unassembled WGS sequence"/>
</dbReference>
<dbReference type="GO" id="GO:0016818">
    <property type="term" value="F:hydrolase activity, acting on acid anhydrides, in phosphorus-containing anhydrides"/>
    <property type="evidence" value="ECO:0007669"/>
    <property type="project" value="InterPro"/>
</dbReference>
<dbReference type="PROSITE" id="PS51462">
    <property type="entry name" value="NUDIX"/>
    <property type="match status" value="1"/>
</dbReference>
<comment type="caution">
    <text evidence="9">The sequence shown here is derived from an EMBL/GenBank/DDBJ whole genome shotgun (WGS) entry which is preliminary data.</text>
</comment>
<evidence type="ECO:0000256" key="7">
    <source>
        <dbReference type="SAM" id="MobiDB-lite"/>
    </source>
</evidence>
<dbReference type="RefSeq" id="WP_109902846.1">
    <property type="nucleotide sequence ID" value="NZ_QGLE01000002.1"/>
</dbReference>
<dbReference type="CDD" id="cd18870">
    <property type="entry name" value="NUDIX_AcylCoAdiphos_Nudt19"/>
    <property type="match status" value="1"/>
</dbReference>
<comment type="cofactor">
    <cofactor evidence="1">
        <name>Mn(2+)</name>
        <dbReference type="ChEBI" id="CHEBI:29035"/>
    </cofactor>
</comment>
<feature type="compositionally biased region" description="Low complexity" evidence="7">
    <location>
        <begin position="1"/>
        <end position="12"/>
    </location>
</feature>
<proteinExistence type="predicted"/>
<keyword evidence="5" id="KW-0460">Magnesium</keyword>
<dbReference type="EMBL" id="QGLE01000002">
    <property type="protein sequence ID" value="PWR24920.1"/>
    <property type="molecule type" value="Genomic_DNA"/>
</dbReference>
<evidence type="ECO:0000313" key="10">
    <source>
        <dbReference type="Proteomes" id="UP000245461"/>
    </source>
</evidence>
<dbReference type="AlphaFoldDB" id="A0A317EFJ7"/>
<evidence type="ECO:0000259" key="8">
    <source>
        <dbReference type="PROSITE" id="PS51462"/>
    </source>
</evidence>
<dbReference type="OrthoDB" id="7183442at2"/>
<keyword evidence="4 9" id="KW-0378">Hydrolase</keyword>
<evidence type="ECO:0000256" key="3">
    <source>
        <dbReference type="ARBA" id="ARBA00022723"/>
    </source>
</evidence>
<dbReference type="GO" id="GO:0046872">
    <property type="term" value="F:metal ion binding"/>
    <property type="evidence" value="ECO:0007669"/>
    <property type="project" value="UniProtKB-KW"/>
</dbReference>
<comment type="cofactor">
    <cofactor evidence="2">
        <name>Mg(2+)</name>
        <dbReference type="ChEBI" id="CHEBI:18420"/>
    </cofactor>
</comment>
<accession>A0A317EFJ7</accession>
<feature type="region of interest" description="Disordered" evidence="7">
    <location>
        <begin position="1"/>
        <end position="25"/>
    </location>
</feature>
<keyword evidence="6" id="KW-0464">Manganese</keyword>
<dbReference type="InterPro" id="IPR000086">
    <property type="entry name" value="NUDIX_hydrolase_dom"/>
</dbReference>
<dbReference type="PANTHER" id="PTHR12318">
    <property type="entry name" value="TESTOSTERONE-REGULATED PROTEIN RP2"/>
    <property type="match status" value="1"/>
</dbReference>
<keyword evidence="3" id="KW-0479">Metal-binding</keyword>